<feature type="transmembrane region" description="Helical" evidence="8">
    <location>
        <begin position="129"/>
        <end position="148"/>
    </location>
</feature>
<dbReference type="GO" id="GO:0005886">
    <property type="term" value="C:plasma membrane"/>
    <property type="evidence" value="ECO:0007669"/>
    <property type="project" value="UniProtKB-SubCell"/>
</dbReference>
<evidence type="ECO:0000256" key="8">
    <source>
        <dbReference type="RuleBase" id="RU363041"/>
    </source>
</evidence>
<evidence type="ECO:0000256" key="7">
    <source>
        <dbReference type="ARBA" id="ARBA00023136"/>
    </source>
</evidence>
<name>A0A921TBQ7_9RHOB</name>
<keyword evidence="6 8" id="KW-1133">Transmembrane helix</keyword>
<dbReference type="InterPro" id="IPR002781">
    <property type="entry name" value="TM_pro_TauE-like"/>
</dbReference>
<comment type="subcellular location">
    <subcellularLocation>
        <location evidence="1 8">Cell membrane</location>
        <topology evidence="1 8">Multi-pass membrane protein</topology>
    </subcellularLocation>
</comment>
<evidence type="ECO:0000256" key="5">
    <source>
        <dbReference type="ARBA" id="ARBA00022692"/>
    </source>
</evidence>
<comment type="caution">
    <text evidence="9">The sequence shown here is derived from an EMBL/GenBank/DDBJ whole genome shotgun (WGS) entry which is preliminary data.</text>
</comment>
<dbReference type="Proteomes" id="UP000698242">
    <property type="component" value="Unassembled WGS sequence"/>
</dbReference>
<evidence type="ECO:0000256" key="4">
    <source>
        <dbReference type="ARBA" id="ARBA00022475"/>
    </source>
</evidence>
<dbReference type="PANTHER" id="PTHR30269">
    <property type="entry name" value="TRANSMEMBRANE PROTEIN YFCA"/>
    <property type="match status" value="1"/>
</dbReference>
<evidence type="ECO:0000256" key="3">
    <source>
        <dbReference type="ARBA" id="ARBA00022448"/>
    </source>
</evidence>
<feature type="transmembrane region" description="Helical" evidence="8">
    <location>
        <begin position="76"/>
        <end position="96"/>
    </location>
</feature>
<evidence type="ECO:0000313" key="10">
    <source>
        <dbReference type="Proteomes" id="UP000698242"/>
    </source>
</evidence>
<proteinExistence type="inferred from homology"/>
<gene>
    <name evidence="9" type="ORF">PMES_03050</name>
</gene>
<evidence type="ECO:0000256" key="6">
    <source>
        <dbReference type="ARBA" id="ARBA00022989"/>
    </source>
</evidence>
<dbReference type="EMBL" id="APKE01000036">
    <property type="protein sequence ID" value="KAF0674668.1"/>
    <property type="molecule type" value="Genomic_DNA"/>
</dbReference>
<feature type="transmembrane region" description="Helical" evidence="8">
    <location>
        <begin position="179"/>
        <end position="199"/>
    </location>
</feature>
<protein>
    <recommendedName>
        <fullName evidence="8">Probable membrane transporter protein</fullName>
    </recommendedName>
</protein>
<keyword evidence="3" id="KW-0813">Transport</keyword>
<dbReference type="AlphaFoldDB" id="A0A921TBQ7"/>
<evidence type="ECO:0000256" key="1">
    <source>
        <dbReference type="ARBA" id="ARBA00004651"/>
    </source>
</evidence>
<dbReference type="InterPro" id="IPR052017">
    <property type="entry name" value="TSUP"/>
</dbReference>
<dbReference type="PANTHER" id="PTHR30269:SF0">
    <property type="entry name" value="MEMBRANE TRANSPORTER PROTEIN YFCA-RELATED"/>
    <property type="match status" value="1"/>
</dbReference>
<sequence>MLDLVLLTAGGFVAGILNAVAGGGTFITFPILVFVGLDPIVANATATVSALPGYAGGAWGFRRDIGAEGALGVRGIVLLSLVGAAAGAALLLLTPSRVFDGIVPWLLLLATALFALGPRILAALRQRGIGGAGIVTSAAVILAVTTYGGYFNGGLGILLLAAFGLIGFTDLNRMNGLKLVLSSSMSIISAVIFAVAGLIAWPEGLLMAAAAAGGGWSGAKLSRRIRTDWLRAGITLVGLVLAALFFAT</sequence>
<feature type="transmembrane region" description="Helical" evidence="8">
    <location>
        <begin position="154"/>
        <end position="172"/>
    </location>
</feature>
<evidence type="ECO:0000256" key="2">
    <source>
        <dbReference type="ARBA" id="ARBA00009142"/>
    </source>
</evidence>
<dbReference type="OrthoDB" id="9807082at2"/>
<evidence type="ECO:0000313" key="9">
    <source>
        <dbReference type="EMBL" id="KAF0674668.1"/>
    </source>
</evidence>
<organism evidence="9 10">
    <name type="scientific">Profundibacterium mesophilum KAUST100406-0324</name>
    <dbReference type="NCBI Taxonomy" id="1037889"/>
    <lineage>
        <taxon>Bacteria</taxon>
        <taxon>Pseudomonadati</taxon>
        <taxon>Pseudomonadota</taxon>
        <taxon>Alphaproteobacteria</taxon>
        <taxon>Rhodobacterales</taxon>
        <taxon>Roseobacteraceae</taxon>
        <taxon>Profundibacterium</taxon>
    </lineage>
</organism>
<keyword evidence="7 8" id="KW-0472">Membrane</keyword>
<keyword evidence="4 8" id="KW-1003">Cell membrane</keyword>
<reference evidence="9" key="1">
    <citation type="submission" date="2013-03" db="EMBL/GenBank/DDBJ databases">
        <title>Genome Sequence of the Profundibacterium mesophilum strain KAUST100406-0324T from Red Sea, a novel genus in the family Rhodobacteraceae.</title>
        <authorList>
            <person name="Essack M."/>
            <person name="Alam I."/>
            <person name="Lafi F."/>
            <person name="Alawi W."/>
            <person name="Kamanu F."/>
            <person name="Al-Suwailem A."/>
            <person name="Lee O.O."/>
            <person name="Xu Y."/>
            <person name="Bajic V."/>
            <person name="Qian P.-Y."/>
            <person name="Archer J."/>
        </authorList>
    </citation>
    <scope>NUCLEOTIDE SEQUENCE</scope>
    <source>
        <strain evidence="9">KAUST100406-0324</strain>
    </source>
</reference>
<keyword evidence="10" id="KW-1185">Reference proteome</keyword>
<feature type="transmembrane region" description="Helical" evidence="8">
    <location>
        <begin position="102"/>
        <end position="122"/>
    </location>
</feature>
<dbReference type="Pfam" id="PF01925">
    <property type="entry name" value="TauE"/>
    <property type="match status" value="1"/>
</dbReference>
<feature type="transmembrane region" description="Helical" evidence="8">
    <location>
        <begin position="229"/>
        <end position="247"/>
    </location>
</feature>
<comment type="similarity">
    <text evidence="2 8">Belongs to the 4-toluene sulfonate uptake permease (TSUP) (TC 2.A.102) family.</text>
</comment>
<dbReference type="RefSeq" id="WP_159966555.1">
    <property type="nucleotide sequence ID" value="NZ_APKE01000036.1"/>
</dbReference>
<keyword evidence="5 8" id="KW-0812">Transmembrane</keyword>
<accession>A0A921TBQ7</accession>